<sequence length="131" mass="15326">MSRTGIWRNTWNTFLQSFKRNSVGMKNFIGEDSVGNKFYEICEGKMHKIKRIYEPAPEIDIKPSPEWESWLRGTRRFPPSSEELEINRLKLEAKNEKLSNNKIPEVDATKSGESKQFPSYKDFEIQPGVKK</sequence>
<dbReference type="WBParaSite" id="DME_0000938301-mRNA-1">
    <property type="protein sequence ID" value="DME_0000938301-mRNA-1"/>
    <property type="gene ID" value="DME_0000938301"/>
</dbReference>
<dbReference type="GO" id="GO:0005739">
    <property type="term" value="C:mitochondrion"/>
    <property type="evidence" value="ECO:0007669"/>
    <property type="project" value="TreeGrafter"/>
</dbReference>
<dbReference type="AlphaFoldDB" id="A0A0N4UNA9"/>
<protein>
    <submittedName>
        <fullName evidence="6">NADH dehydrogenase [ubiquinone] 1 alpha subcomplex assembly factor 2</fullName>
    </submittedName>
</protein>
<evidence type="ECO:0000313" key="6">
    <source>
        <dbReference type="WBParaSite" id="DME_0000938301-mRNA-1"/>
    </source>
</evidence>
<accession>A0A0N4UNA9</accession>
<gene>
    <name evidence="3" type="ORF">DME_LOCUS3094</name>
</gene>
<dbReference type="PANTHER" id="PTHR32470:SF2">
    <property type="entry name" value="NADH DEHYDROGENASE [UBIQUINONE] 1 ALPHA SUBCOMPLEX ASSEMBLY FACTOR 2"/>
    <property type="match status" value="1"/>
</dbReference>
<evidence type="ECO:0000313" key="5">
    <source>
        <dbReference type="Proteomes" id="UP000274756"/>
    </source>
</evidence>
<dbReference type="STRING" id="318479.A0A0N4UNA9"/>
<feature type="compositionally biased region" description="Basic and acidic residues" evidence="2">
    <location>
        <begin position="100"/>
        <end position="113"/>
    </location>
</feature>
<dbReference type="PANTHER" id="PTHR32470">
    <property type="entry name" value="ADH DEHYDROGENASE [UBIQUINONE] 1 ALPHA SUBCOMPLEX ASSEMBLY FACTOR 2"/>
    <property type="match status" value="1"/>
</dbReference>
<evidence type="ECO:0000256" key="2">
    <source>
        <dbReference type="SAM" id="MobiDB-lite"/>
    </source>
</evidence>
<evidence type="ECO:0000313" key="4">
    <source>
        <dbReference type="Proteomes" id="UP000038040"/>
    </source>
</evidence>
<keyword evidence="5" id="KW-1185">Reference proteome</keyword>
<dbReference type="GO" id="GO:0032981">
    <property type="term" value="P:mitochondrial respiratory chain complex I assembly"/>
    <property type="evidence" value="ECO:0007669"/>
    <property type="project" value="TreeGrafter"/>
</dbReference>
<dbReference type="InterPro" id="IPR052618">
    <property type="entry name" value="ComplexI_NDUFA12"/>
</dbReference>
<dbReference type="InterPro" id="IPR007763">
    <property type="entry name" value="NDUFA12"/>
</dbReference>
<reference evidence="3 5" key="2">
    <citation type="submission" date="2018-11" db="EMBL/GenBank/DDBJ databases">
        <authorList>
            <consortium name="Pathogen Informatics"/>
        </authorList>
    </citation>
    <scope>NUCLEOTIDE SEQUENCE [LARGE SCALE GENOMIC DNA]</scope>
</reference>
<evidence type="ECO:0000313" key="3">
    <source>
        <dbReference type="EMBL" id="VDN53121.1"/>
    </source>
</evidence>
<dbReference type="OrthoDB" id="10255576at2759"/>
<evidence type="ECO:0000256" key="1">
    <source>
        <dbReference type="ARBA" id="ARBA00007355"/>
    </source>
</evidence>
<proteinExistence type="inferred from homology"/>
<dbReference type="Proteomes" id="UP000038040">
    <property type="component" value="Unplaced"/>
</dbReference>
<dbReference type="Pfam" id="PF05071">
    <property type="entry name" value="NDUFA12"/>
    <property type="match status" value="1"/>
</dbReference>
<dbReference type="EMBL" id="UYYG01000103">
    <property type="protein sequence ID" value="VDN53121.1"/>
    <property type="molecule type" value="Genomic_DNA"/>
</dbReference>
<name>A0A0N4UNA9_DRAME</name>
<organism evidence="4 6">
    <name type="scientific">Dracunculus medinensis</name>
    <name type="common">Guinea worm</name>
    <dbReference type="NCBI Taxonomy" id="318479"/>
    <lineage>
        <taxon>Eukaryota</taxon>
        <taxon>Metazoa</taxon>
        <taxon>Ecdysozoa</taxon>
        <taxon>Nematoda</taxon>
        <taxon>Chromadorea</taxon>
        <taxon>Rhabditida</taxon>
        <taxon>Spirurina</taxon>
        <taxon>Dracunculoidea</taxon>
        <taxon>Dracunculidae</taxon>
        <taxon>Dracunculus</taxon>
    </lineage>
</organism>
<feature type="region of interest" description="Disordered" evidence="2">
    <location>
        <begin position="100"/>
        <end position="131"/>
    </location>
</feature>
<dbReference type="GO" id="GO:0045271">
    <property type="term" value="C:respiratory chain complex I"/>
    <property type="evidence" value="ECO:0007669"/>
    <property type="project" value="InterPro"/>
</dbReference>
<dbReference type="Proteomes" id="UP000274756">
    <property type="component" value="Unassembled WGS sequence"/>
</dbReference>
<reference evidence="6" key="1">
    <citation type="submission" date="2017-02" db="UniProtKB">
        <authorList>
            <consortium name="WormBaseParasite"/>
        </authorList>
    </citation>
    <scope>IDENTIFICATION</scope>
</reference>
<comment type="similarity">
    <text evidence="1">Belongs to the complex I NDUFA12 subunit family.</text>
</comment>